<organism evidence="1 2">
    <name type="scientific">Caerostris extrusa</name>
    <name type="common">Bark spider</name>
    <name type="synonym">Caerostris bankana</name>
    <dbReference type="NCBI Taxonomy" id="172846"/>
    <lineage>
        <taxon>Eukaryota</taxon>
        <taxon>Metazoa</taxon>
        <taxon>Ecdysozoa</taxon>
        <taxon>Arthropoda</taxon>
        <taxon>Chelicerata</taxon>
        <taxon>Arachnida</taxon>
        <taxon>Araneae</taxon>
        <taxon>Araneomorphae</taxon>
        <taxon>Entelegynae</taxon>
        <taxon>Araneoidea</taxon>
        <taxon>Araneidae</taxon>
        <taxon>Caerostris</taxon>
    </lineage>
</organism>
<dbReference type="EMBL" id="BPLR01009826">
    <property type="protein sequence ID" value="GIY34888.1"/>
    <property type="molecule type" value="Genomic_DNA"/>
</dbReference>
<name>A0AAV4SKE8_CAEEX</name>
<evidence type="ECO:0000313" key="1">
    <source>
        <dbReference type="EMBL" id="GIY34888.1"/>
    </source>
</evidence>
<dbReference type="AlphaFoldDB" id="A0AAV4SKE8"/>
<comment type="caution">
    <text evidence="1">The sequence shown here is derived from an EMBL/GenBank/DDBJ whole genome shotgun (WGS) entry which is preliminary data.</text>
</comment>
<accession>A0AAV4SKE8</accession>
<evidence type="ECO:0000313" key="2">
    <source>
        <dbReference type="Proteomes" id="UP001054945"/>
    </source>
</evidence>
<keyword evidence="2" id="KW-1185">Reference proteome</keyword>
<reference evidence="1 2" key="1">
    <citation type="submission" date="2021-06" db="EMBL/GenBank/DDBJ databases">
        <title>Caerostris extrusa draft genome.</title>
        <authorList>
            <person name="Kono N."/>
            <person name="Arakawa K."/>
        </authorList>
    </citation>
    <scope>NUCLEOTIDE SEQUENCE [LARGE SCALE GENOMIC DNA]</scope>
</reference>
<dbReference type="Proteomes" id="UP001054945">
    <property type="component" value="Unassembled WGS sequence"/>
</dbReference>
<protein>
    <submittedName>
        <fullName evidence="1">Uncharacterized protein</fullName>
    </submittedName>
</protein>
<gene>
    <name evidence="1" type="ORF">CEXT_746961</name>
</gene>
<proteinExistence type="predicted"/>
<sequence length="74" mass="8920">MCESEPVAQASGFRPRSGQWRKAKCKQRQHVWSYHEENLPLLEKQKIDICRGFDVGMEQFSWFELCWKLKNNQF</sequence>